<dbReference type="InterPro" id="IPR036291">
    <property type="entry name" value="NAD(P)-bd_dom_sf"/>
</dbReference>
<dbReference type="RefSeq" id="WP_379687371.1">
    <property type="nucleotide sequence ID" value="NZ_JBHLYW010000022.1"/>
</dbReference>
<dbReference type="EMBL" id="JBHLYW010000022">
    <property type="protein sequence ID" value="MFC0079655.1"/>
    <property type="molecule type" value="Genomic_DNA"/>
</dbReference>
<dbReference type="InterPro" id="IPR016040">
    <property type="entry name" value="NAD(P)-bd_dom"/>
</dbReference>
<gene>
    <name evidence="2" type="ORF">ACFFLS_21590</name>
</gene>
<protein>
    <submittedName>
        <fullName evidence="2">NAD(P)H-binding protein</fullName>
    </submittedName>
</protein>
<reference evidence="2 3" key="1">
    <citation type="submission" date="2024-09" db="EMBL/GenBank/DDBJ databases">
        <authorList>
            <person name="Sun Q."/>
            <person name="Mori K."/>
        </authorList>
    </citation>
    <scope>NUCLEOTIDE SEQUENCE [LARGE SCALE GENOMIC DNA]</scope>
    <source>
        <strain evidence="2 3">CGMCC 1.12926</strain>
    </source>
</reference>
<evidence type="ECO:0000313" key="2">
    <source>
        <dbReference type="EMBL" id="MFC0079655.1"/>
    </source>
</evidence>
<evidence type="ECO:0000259" key="1">
    <source>
        <dbReference type="Pfam" id="PF13460"/>
    </source>
</evidence>
<dbReference type="SUPFAM" id="SSF51735">
    <property type="entry name" value="NAD(P)-binding Rossmann-fold domains"/>
    <property type="match status" value="1"/>
</dbReference>
<dbReference type="PANTHER" id="PTHR14097:SF7">
    <property type="entry name" value="OXIDOREDUCTASE HTATIP2"/>
    <property type="match status" value="1"/>
</dbReference>
<dbReference type="Proteomes" id="UP001589734">
    <property type="component" value="Unassembled WGS sequence"/>
</dbReference>
<name>A0ABV6BW39_9FLAO</name>
<keyword evidence="3" id="KW-1185">Reference proteome</keyword>
<dbReference type="Gene3D" id="3.40.50.720">
    <property type="entry name" value="NAD(P)-binding Rossmann-like Domain"/>
    <property type="match status" value="1"/>
</dbReference>
<dbReference type="Pfam" id="PF13460">
    <property type="entry name" value="NAD_binding_10"/>
    <property type="match status" value="1"/>
</dbReference>
<evidence type="ECO:0000313" key="3">
    <source>
        <dbReference type="Proteomes" id="UP001589734"/>
    </source>
</evidence>
<proteinExistence type="predicted"/>
<organism evidence="2 3">
    <name type="scientific">Flavobacterium procerum</name>
    <dbReference type="NCBI Taxonomy" id="1455569"/>
    <lineage>
        <taxon>Bacteria</taxon>
        <taxon>Pseudomonadati</taxon>
        <taxon>Bacteroidota</taxon>
        <taxon>Flavobacteriia</taxon>
        <taxon>Flavobacteriales</taxon>
        <taxon>Flavobacteriaceae</taxon>
        <taxon>Flavobacterium</taxon>
    </lineage>
</organism>
<dbReference type="PANTHER" id="PTHR14097">
    <property type="entry name" value="OXIDOREDUCTASE HTATIP2"/>
    <property type="match status" value="1"/>
</dbReference>
<feature type="domain" description="NAD(P)-binding" evidence="1">
    <location>
        <begin position="7"/>
        <end position="135"/>
    </location>
</feature>
<accession>A0ABV6BW39</accession>
<comment type="caution">
    <text evidence="2">The sequence shown here is derived from an EMBL/GenBank/DDBJ whole genome shotgun (WGS) entry which is preliminary data.</text>
</comment>
<sequence>MKALVIGATGATGRFLVDELLENQDYTAVAIFVRKPTGRKNPKLVEHVIDFAQIENSKDLVNGDVVFSCLGTTLKDAGSKENQIKIDFDMPLQFAEIAKANGVSSFVLLSAYGASAKSNVFYSQLKGKLEDKIAALNFEQYIVFRPGLLLRPDSDRLGEKISAVILKFANSIGLFRKFKPLPTAVLAQKLAISPKLFPKADSVVELDKIFGLNL</sequence>